<evidence type="ECO:0000256" key="2">
    <source>
        <dbReference type="ARBA" id="ARBA00013064"/>
    </source>
</evidence>
<dbReference type="CDD" id="cd14498">
    <property type="entry name" value="DSP"/>
    <property type="match status" value="1"/>
</dbReference>
<dbReference type="InterPro" id="IPR000340">
    <property type="entry name" value="Dual-sp_phosphatase_cat-dom"/>
</dbReference>
<dbReference type="GO" id="GO:0005737">
    <property type="term" value="C:cytoplasm"/>
    <property type="evidence" value="ECO:0007669"/>
    <property type="project" value="TreeGrafter"/>
</dbReference>
<evidence type="ECO:0000256" key="4">
    <source>
        <dbReference type="ARBA" id="ARBA00022912"/>
    </source>
</evidence>
<dbReference type="PANTHER" id="PTHR10159">
    <property type="entry name" value="DUAL SPECIFICITY PROTEIN PHOSPHATASE"/>
    <property type="match status" value="1"/>
</dbReference>
<dbReference type="STRING" id="765915.A0A1Y2HWR4"/>
<dbReference type="InterPro" id="IPR000387">
    <property type="entry name" value="Tyr_Pase_dom"/>
</dbReference>
<dbReference type="Pfam" id="PF00782">
    <property type="entry name" value="DSPc"/>
    <property type="match status" value="1"/>
</dbReference>
<evidence type="ECO:0000256" key="1">
    <source>
        <dbReference type="ARBA" id="ARBA00008601"/>
    </source>
</evidence>
<dbReference type="InterPro" id="IPR020422">
    <property type="entry name" value="TYR_PHOSPHATASE_DUAL_dom"/>
</dbReference>
<evidence type="ECO:0000313" key="7">
    <source>
        <dbReference type="EMBL" id="ORZ38153.1"/>
    </source>
</evidence>
<dbReference type="PROSITE" id="PS50056">
    <property type="entry name" value="TYR_PHOSPHATASE_2"/>
    <property type="match status" value="1"/>
</dbReference>
<dbReference type="EMBL" id="MCFL01000009">
    <property type="protein sequence ID" value="ORZ38153.1"/>
    <property type="molecule type" value="Genomic_DNA"/>
</dbReference>
<dbReference type="InterPro" id="IPR029021">
    <property type="entry name" value="Prot-tyrosine_phosphatase-like"/>
</dbReference>
<dbReference type="InterPro" id="IPR016130">
    <property type="entry name" value="Tyr_Pase_AS"/>
</dbReference>
<sequence>MAFECVPPTDEQRRAANIQLYKHIATQDSADERIELVLRDATVFIHDARKANHTVYVHCKAGKSRSATVVIAYLMLYHGYSFDAAWSHVKAMRPAVAPNIGFFGLLRELNGKTLSALTPSSGSVLPTPASAGSGNSLHLSALGNANDASIRNESRSSHHAMP</sequence>
<dbReference type="OrthoDB" id="273181at2759"/>
<evidence type="ECO:0000259" key="6">
    <source>
        <dbReference type="PROSITE" id="PS50056"/>
    </source>
</evidence>
<organism evidence="7 8">
    <name type="scientific">Catenaria anguillulae PL171</name>
    <dbReference type="NCBI Taxonomy" id="765915"/>
    <lineage>
        <taxon>Eukaryota</taxon>
        <taxon>Fungi</taxon>
        <taxon>Fungi incertae sedis</taxon>
        <taxon>Blastocladiomycota</taxon>
        <taxon>Blastocladiomycetes</taxon>
        <taxon>Blastocladiales</taxon>
        <taxon>Catenariaceae</taxon>
        <taxon>Catenaria</taxon>
    </lineage>
</organism>
<evidence type="ECO:0000313" key="8">
    <source>
        <dbReference type="Proteomes" id="UP000193411"/>
    </source>
</evidence>
<dbReference type="Proteomes" id="UP000193411">
    <property type="component" value="Unassembled WGS sequence"/>
</dbReference>
<dbReference type="AlphaFoldDB" id="A0A1Y2HWR4"/>
<evidence type="ECO:0000259" key="5">
    <source>
        <dbReference type="PROSITE" id="PS50054"/>
    </source>
</evidence>
<dbReference type="SMART" id="SM00195">
    <property type="entry name" value="DSPc"/>
    <property type="match status" value="1"/>
</dbReference>
<accession>A0A1Y2HWR4</accession>
<gene>
    <name evidence="7" type="ORF">BCR44DRAFT_129310</name>
</gene>
<comment type="caution">
    <text evidence="7">The sequence shown here is derived from an EMBL/GenBank/DDBJ whole genome shotgun (WGS) entry which is preliminary data.</text>
</comment>
<keyword evidence="4" id="KW-0904">Protein phosphatase</keyword>
<keyword evidence="8" id="KW-1185">Reference proteome</keyword>
<dbReference type="PROSITE" id="PS50054">
    <property type="entry name" value="TYR_PHOSPHATASE_DUAL"/>
    <property type="match status" value="1"/>
</dbReference>
<proteinExistence type="inferred from homology"/>
<name>A0A1Y2HWR4_9FUNG</name>
<evidence type="ECO:0000256" key="3">
    <source>
        <dbReference type="ARBA" id="ARBA00022801"/>
    </source>
</evidence>
<dbReference type="EC" id="3.1.3.48" evidence="2"/>
<reference evidence="7 8" key="1">
    <citation type="submission" date="2016-07" db="EMBL/GenBank/DDBJ databases">
        <title>Pervasive Adenine N6-methylation of Active Genes in Fungi.</title>
        <authorList>
            <consortium name="DOE Joint Genome Institute"/>
            <person name="Mondo S.J."/>
            <person name="Dannebaum R.O."/>
            <person name="Kuo R.C."/>
            <person name="Labutti K."/>
            <person name="Haridas S."/>
            <person name="Kuo A."/>
            <person name="Salamov A."/>
            <person name="Ahrendt S.R."/>
            <person name="Lipzen A."/>
            <person name="Sullivan W."/>
            <person name="Andreopoulos W.B."/>
            <person name="Clum A."/>
            <person name="Lindquist E."/>
            <person name="Daum C."/>
            <person name="Ramamoorthy G.K."/>
            <person name="Gryganskyi A."/>
            <person name="Culley D."/>
            <person name="Magnuson J.K."/>
            <person name="James T.Y."/>
            <person name="O'Malley M.A."/>
            <person name="Stajich J.E."/>
            <person name="Spatafora J.W."/>
            <person name="Visel A."/>
            <person name="Grigoriev I.V."/>
        </authorList>
    </citation>
    <scope>NUCLEOTIDE SEQUENCE [LARGE SCALE GENOMIC DNA]</scope>
    <source>
        <strain evidence="7 8">PL171</strain>
    </source>
</reference>
<comment type="similarity">
    <text evidence="1">Belongs to the protein-tyrosine phosphatase family. Non-receptor class dual specificity subfamily.</text>
</comment>
<feature type="domain" description="Tyrosine-protein phosphatase" evidence="5">
    <location>
        <begin position="1"/>
        <end position="115"/>
    </location>
</feature>
<dbReference type="SUPFAM" id="SSF52799">
    <property type="entry name" value="(Phosphotyrosine protein) phosphatases II"/>
    <property type="match status" value="1"/>
</dbReference>
<dbReference type="PROSITE" id="PS00383">
    <property type="entry name" value="TYR_PHOSPHATASE_1"/>
    <property type="match status" value="1"/>
</dbReference>
<dbReference type="Gene3D" id="3.90.190.10">
    <property type="entry name" value="Protein tyrosine phosphatase superfamily"/>
    <property type="match status" value="1"/>
</dbReference>
<feature type="domain" description="Tyrosine specific protein phosphatases" evidence="6">
    <location>
        <begin position="35"/>
        <end position="96"/>
    </location>
</feature>
<dbReference type="GO" id="GO:0043409">
    <property type="term" value="P:negative regulation of MAPK cascade"/>
    <property type="evidence" value="ECO:0007669"/>
    <property type="project" value="TreeGrafter"/>
</dbReference>
<dbReference type="GO" id="GO:0004725">
    <property type="term" value="F:protein tyrosine phosphatase activity"/>
    <property type="evidence" value="ECO:0007669"/>
    <property type="project" value="UniProtKB-EC"/>
</dbReference>
<dbReference type="PANTHER" id="PTHR10159:SF519">
    <property type="entry name" value="DUAL SPECIFICITY PROTEIN PHOSPHATASE MPK3"/>
    <property type="match status" value="1"/>
</dbReference>
<protein>
    <recommendedName>
        <fullName evidence="2">protein-tyrosine-phosphatase</fullName>
        <ecNumber evidence="2">3.1.3.48</ecNumber>
    </recommendedName>
</protein>
<keyword evidence="3" id="KW-0378">Hydrolase</keyword>